<keyword evidence="3" id="KW-1185">Reference proteome</keyword>
<gene>
    <name evidence="2" type="ORF">BD410DRAFT_729099</name>
</gene>
<dbReference type="SUPFAM" id="SSF54695">
    <property type="entry name" value="POZ domain"/>
    <property type="match status" value="1"/>
</dbReference>
<sequence length="188" mass="21778">MVESTNFRVHRYHFIRESYVFRDMFSPPVPAGDSVEGQSTSNPIILEQIQAEDFRSLLWFFYDSHYDHDPAEADRFGTWKGILRLSRLWGIKRLFKLASEKLKALELSDPFIKIGIALEYKFSPEWALPEYVAICRRPEALKMSEIAQLSQEMIVKVAALRERPQRGSLSSSAVCDMLMKPLAWDDCL</sequence>
<accession>A0A4Y7PSL4</accession>
<dbReference type="AlphaFoldDB" id="A0A4Y7PSL4"/>
<dbReference type="Pfam" id="PF00651">
    <property type="entry name" value="BTB"/>
    <property type="match status" value="1"/>
</dbReference>
<dbReference type="Gene3D" id="3.30.710.10">
    <property type="entry name" value="Potassium Channel Kv1.1, Chain A"/>
    <property type="match status" value="1"/>
</dbReference>
<reference evidence="2 3" key="1">
    <citation type="submission" date="2018-06" db="EMBL/GenBank/DDBJ databases">
        <title>A transcriptomic atlas of mushroom development highlights an independent origin of complex multicellularity.</title>
        <authorList>
            <consortium name="DOE Joint Genome Institute"/>
            <person name="Krizsan K."/>
            <person name="Almasi E."/>
            <person name="Merenyi Z."/>
            <person name="Sahu N."/>
            <person name="Viragh M."/>
            <person name="Koszo T."/>
            <person name="Mondo S."/>
            <person name="Kiss B."/>
            <person name="Balint B."/>
            <person name="Kues U."/>
            <person name="Barry K."/>
            <person name="Hegedus J.C."/>
            <person name="Henrissat B."/>
            <person name="Johnson J."/>
            <person name="Lipzen A."/>
            <person name="Ohm R."/>
            <person name="Nagy I."/>
            <person name="Pangilinan J."/>
            <person name="Yan J."/>
            <person name="Xiong Y."/>
            <person name="Grigoriev I.V."/>
            <person name="Hibbett D.S."/>
            <person name="Nagy L.G."/>
        </authorList>
    </citation>
    <scope>NUCLEOTIDE SEQUENCE [LARGE SCALE GENOMIC DNA]</scope>
    <source>
        <strain evidence="2 3">SZMC22713</strain>
    </source>
</reference>
<dbReference type="InterPro" id="IPR011333">
    <property type="entry name" value="SKP1/BTB/POZ_sf"/>
</dbReference>
<protein>
    <recommendedName>
        <fullName evidence="1">BTB domain-containing protein</fullName>
    </recommendedName>
</protein>
<dbReference type="STRING" id="50990.A0A4Y7PSL4"/>
<name>A0A4Y7PSL4_9AGAM</name>
<dbReference type="OrthoDB" id="3269079at2759"/>
<dbReference type="EMBL" id="ML170213">
    <property type="protein sequence ID" value="TDL18036.1"/>
    <property type="molecule type" value="Genomic_DNA"/>
</dbReference>
<evidence type="ECO:0000313" key="3">
    <source>
        <dbReference type="Proteomes" id="UP000294933"/>
    </source>
</evidence>
<dbReference type="Proteomes" id="UP000294933">
    <property type="component" value="Unassembled WGS sequence"/>
</dbReference>
<proteinExistence type="predicted"/>
<feature type="domain" description="BTB" evidence="1">
    <location>
        <begin position="1"/>
        <end position="70"/>
    </location>
</feature>
<evidence type="ECO:0000313" key="2">
    <source>
        <dbReference type="EMBL" id="TDL18036.1"/>
    </source>
</evidence>
<dbReference type="InterPro" id="IPR000210">
    <property type="entry name" value="BTB/POZ_dom"/>
</dbReference>
<dbReference type="PROSITE" id="PS50097">
    <property type="entry name" value="BTB"/>
    <property type="match status" value="1"/>
</dbReference>
<organism evidence="2 3">
    <name type="scientific">Rickenella mellea</name>
    <dbReference type="NCBI Taxonomy" id="50990"/>
    <lineage>
        <taxon>Eukaryota</taxon>
        <taxon>Fungi</taxon>
        <taxon>Dikarya</taxon>
        <taxon>Basidiomycota</taxon>
        <taxon>Agaricomycotina</taxon>
        <taxon>Agaricomycetes</taxon>
        <taxon>Hymenochaetales</taxon>
        <taxon>Rickenellaceae</taxon>
        <taxon>Rickenella</taxon>
    </lineage>
</organism>
<dbReference type="VEuPathDB" id="FungiDB:BD410DRAFT_729099"/>
<evidence type="ECO:0000259" key="1">
    <source>
        <dbReference type="PROSITE" id="PS50097"/>
    </source>
</evidence>